<feature type="compositionally biased region" description="Low complexity" evidence="1">
    <location>
        <begin position="132"/>
        <end position="151"/>
    </location>
</feature>
<feature type="signal peptide" evidence="3">
    <location>
        <begin position="1"/>
        <end position="17"/>
    </location>
</feature>
<keyword evidence="5" id="KW-1185">Reference proteome</keyword>
<comment type="caution">
    <text evidence="4">The sequence shown here is derived from an EMBL/GenBank/DDBJ whole genome shotgun (WGS) entry which is preliminary data.</text>
</comment>
<sequence length="398" mass="44522">MIEILSLVIVNILPAMALEADENLPQLCSASNDYCPTGYYCSTTSHRCWPCHVCGEVDILFNNIPTKCRCDGGKDGDPFLICSAFLYPGETTRGPLIRTLDDLASDIKPEFADYFDGKYAERNPSDCPNRATTTVSVTTEVETSTSGRTTTQNDRNETTSSDLNSTSYLSTDNHQSLQTGMTPDTGFILAVACAGTILLVVILLLIYRGCLYFKPDKPINERVEDQQEFEDDVASDHIGASQFDPMLQNGSVTEVEMMEELPVVVTHDTVPEFSNEILTEFTWTQMEPLLQTAFKDKNFKREFLRKWLPAASEDKHVSLNLVTERNLHEAIKQETDIFGVNTYKAVGRALQDGDLRKSFPSQHNIINQLIHKLTKTDVNTLRCAIGNHKQQPEMETIA</sequence>
<keyword evidence="2" id="KW-0812">Transmembrane</keyword>
<dbReference type="Proteomes" id="UP001152320">
    <property type="component" value="Chromosome 7"/>
</dbReference>
<evidence type="ECO:0000256" key="1">
    <source>
        <dbReference type="SAM" id="MobiDB-lite"/>
    </source>
</evidence>
<name>A0A9Q1C5P0_HOLLE</name>
<feature type="chain" id="PRO_5040271141" description="TNFR-Cys domain-containing protein" evidence="3">
    <location>
        <begin position="18"/>
        <end position="398"/>
    </location>
</feature>
<gene>
    <name evidence="4" type="ORF">HOLleu_16390</name>
</gene>
<keyword evidence="3" id="KW-0732">Signal</keyword>
<feature type="region of interest" description="Disordered" evidence="1">
    <location>
        <begin position="125"/>
        <end position="176"/>
    </location>
</feature>
<protein>
    <recommendedName>
        <fullName evidence="6">TNFR-Cys domain-containing protein</fullName>
    </recommendedName>
</protein>
<reference evidence="4" key="1">
    <citation type="submission" date="2021-10" db="EMBL/GenBank/DDBJ databases">
        <title>Tropical sea cucumber genome reveals ecological adaptation and Cuvierian tubules defense mechanism.</title>
        <authorList>
            <person name="Chen T."/>
        </authorList>
    </citation>
    <scope>NUCLEOTIDE SEQUENCE</scope>
    <source>
        <strain evidence="4">Nanhai2018</strain>
        <tissue evidence="4">Muscle</tissue>
    </source>
</reference>
<dbReference type="OrthoDB" id="10626973at2759"/>
<evidence type="ECO:0000256" key="3">
    <source>
        <dbReference type="SAM" id="SignalP"/>
    </source>
</evidence>
<dbReference type="AlphaFoldDB" id="A0A9Q1C5P0"/>
<proteinExistence type="predicted"/>
<keyword evidence="2" id="KW-0472">Membrane</keyword>
<dbReference type="EMBL" id="JAIZAY010000007">
    <property type="protein sequence ID" value="KAJ8038842.1"/>
    <property type="molecule type" value="Genomic_DNA"/>
</dbReference>
<evidence type="ECO:0000256" key="2">
    <source>
        <dbReference type="SAM" id="Phobius"/>
    </source>
</evidence>
<evidence type="ECO:0000313" key="4">
    <source>
        <dbReference type="EMBL" id="KAJ8038842.1"/>
    </source>
</evidence>
<feature type="transmembrane region" description="Helical" evidence="2">
    <location>
        <begin position="186"/>
        <end position="207"/>
    </location>
</feature>
<evidence type="ECO:0000313" key="5">
    <source>
        <dbReference type="Proteomes" id="UP001152320"/>
    </source>
</evidence>
<keyword evidence="2" id="KW-1133">Transmembrane helix</keyword>
<evidence type="ECO:0008006" key="6">
    <source>
        <dbReference type="Google" id="ProtNLM"/>
    </source>
</evidence>
<organism evidence="4 5">
    <name type="scientific">Holothuria leucospilota</name>
    <name type="common">Black long sea cucumber</name>
    <name type="synonym">Mertensiothuria leucospilota</name>
    <dbReference type="NCBI Taxonomy" id="206669"/>
    <lineage>
        <taxon>Eukaryota</taxon>
        <taxon>Metazoa</taxon>
        <taxon>Echinodermata</taxon>
        <taxon>Eleutherozoa</taxon>
        <taxon>Echinozoa</taxon>
        <taxon>Holothuroidea</taxon>
        <taxon>Aspidochirotacea</taxon>
        <taxon>Aspidochirotida</taxon>
        <taxon>Holothuriidae</taxon>
        <taxon>Holothuria</taxon>
    </lineage>
</organism>
<accession>A0A9Q1C5P0</accession>
<feature type="compositionally biased region" description="Polar residues" evidence="1">
    <location>
        <begin position="158"/>
        <end position="176"/>
    </location>
</feature>